<name>A0ABD5PU49_9EURY</name>
<dbReference type="SUPFAM" id="SSF53474">
    <property type="entry name" value="alpha/beta-Hydrolases"/>
    <property type="match status" value="1"/>
</dbReference>
<proteinExistence type="predicted"/>
<dbReference type="EMBL" id="JBHSFA010000009">
    <property type="protein sequence ID" value="MFC4543952.1"/>
    <property type="molecule type" value="Genomic_DNA"/>
</dbReference>
<organism evidence="2 3">
    <name type="scientific">Halosolutus amylolyticus</name>
    <dbReference type="NCBI Taxonomy" id="2932267"/>
    <lineage>
        <taxon>Archaea</taxon>
        <taxon>Methanobacteriati</taxon>
        <taxon>Methanobacteriota</taxon>
        <taxon>Stenosarchaea group</taxon>
        <taxon>Halobacteria</taxon>
        <taxon>Halobacteriales</taxon>
        <taxon>Natrialbaceae</taxon>
        <taxon>Halosolutus</taxon>
    </lineage>
</organism>
<dbReference type="Gene3D" id="3.40.50.1820">
    <property type="entry name" value="alpha/beta hydrolase"/>
    <property type="match status" value="1"/>
</dbReference>
<dbReference type="InterPro" id="IPR029058">
    <property type="entry name" value="AB_hydrolase_fold"/>
</dbReference>
<evidence type="ECO:0000259" key="1">
    <source>
        <dbReference type="Pfam" id="PF01738"/>
    </source>
</evidence>
<dbReference type="Pfam" id="PF01738">
    <property type="entry name" value="DLH"/>
    <property type="match status" value="1"/>
</dbReference>
<dbReference type="InterPro" id="IPR002925">
    <property type="entry name" value="Dienelactn_hydro"/>
</dbReference>
<evidence type="ECO:0000313" key="3">
    <source>
        <dbReference type="Proteomes" id="UP001595898"/>
    </source>
</evidence>
<dbReference type="RefSeq" id="WP_250142024.1">
    <property type="nucleotide sequence ID" value="NZ_JALIQP010000005.1"/>
</dbReference>
<feature type="domain" description="Dienelactone hydrolase" evidence="1">
    <location>
        <begin position="77"/>
        <end position="179"/>
    </location>
</feature>
<protein>
    <submittedName>
        <fullName evidence="2">Alpha/beta hydrolase</fullName>
    </submittedName>
</protein>
<comment type="caution">
    <text evidence="2">The sequence shown here is derived from an EMBL/GenBank/DDBJ whole genome shotgun (WGS) entry which is preliminary data.</text>
</comment>
<dbReference type="GO" id="GO:0016787">
    <property type="term" value="F:hydrolase activity"/>
    <property type="evidence" value="ECO:0007669"/>
    <property type="project" value="UniProtKB-KW"/>
</dbReference>
<gene>
    <name evidence="2" type="ORF">ACFO5R_18655</name>
</gene>
<keyword evidence="2" id="KW-0378">Hydrolase</keyword>
<dbReference type="Proteomes" id="UP001595898">
    <property type="component" value="Unassembled WGS sequence"/>
</dbReference>
<sequence length="202" mass="21425">MTDVLVPGGRDVRGILDEPADAPNAIVVACPPHPQHGGSRSDRRLTAVSETLTAAGIACLRFDYGPWEEGVGEREDVRNAIRWAGERADRVGVFGFSFGAAQSLLATADVEVAVSAVSVLAPPARLGPDLDAVAAYDRLDCPVQVCYGERDTTVDSEPIVDLARERDDEVVTFSADHFFVGQHDAIASEVGSFFERTVAGGA</sequence>
<reference evidence="2 3" key="1">
    <citation type="journal article" date="2019" name="Int. J. Syst. Evol. Microbiol.">
        <title>The Global Catalogue of Microorganisms (GCM) 10K type strain sequencing project: providing services to taxonomists for standard genome sequencing and annotation.</title>
        <authorList>
            <consortium name="The Broad Institute Genomics Platform"/>
            <consortium name="The Broad Institute Genome Sequencing Center for Infectious Disease"/>
            <person name="Wu L."/>
            <person name="Ma J."/>
        </authorList>
    </citation>
    <scope>NUCLEOTIDE SEQUENCE [LARGE SCALE GENOMIC DNA]</scope>
    <source>
        <strain evidence="2 3">WLHS5</strain>
    </source>
</reference>
<evidence type="ECO:0000313" key="2">
    <source>
        <dbReference type="EMBL" id="MFC4543952.1"/>
    </source>
</evidence>
<accession>A0ABD5PU49</accession>
<keyword evidence="3" id="KW-1185">Reference proteome</keyword>
<dbReference type="AlphaFoldDB" id="A0ABD5PU49"/>